<accession>A0A2H3BIF5</accession>
<evidence type="ECO:0000313" key="2">
    <source>
        <dbReference type="EMBL" id="PBK68724.1"/>
    </source>
</evidence>
<feature type="region of interest" description="Disordered" evidence="1">
    <location>
        <begin position="96"/>
        <end position="132"/>
    </location>
</feature>
<evidence type="ECO:0000313" key="3">
    <source>
        <dbReference type="Proteomes" id="UP000218334"/>
    </source>
</evidence>
<protein>
    <recommendedName>
        <fullName evidence="4">Protein kinase domain-containing protein</fullName>
    </recommendedName>
</protein>
<dbReference type="AlphaFoldDB" id="A0A2H3BIF5"/>
<sequence>MESWAPLLPPKNGSHLELELTSSISERRIGLAYSVRIKLVKPKYGRTLAREAWFYEQLSLEPGYEGTITPRCFGFFTVPLKDCLDVKGQPVSHIKPWENITIDPPKPASDDTDKSDEEEDRDWWLPDDPSGLDAFFKDDDGWKSGSPWNKWRASPSEPLICILVLEKLGKFYSSPEEREGDEENEYEEEELNDICDVVRDVSSTGILHRDLRYCNVVRASNDVICPRHGRAYRWRLIDFDIAAKVWYVSRLRPQRTPDMRGTRKSE</sequence>
<evidence type="ECO:0000256" key="1">
    <source>
        <dbReference type="SAM" id="MobiDB-lite"/>
    </source>
</evidence>
<gene>
    <name evidence="2" type="ORF">ARMSODRAFT_189236</name>
</gene>
<organism evidence="2 3">
    <name type="scientific">Armillaria solidipes</name>
    <dbReference type="NCBI Taxonomy" id="1076256"/>
    <lineage>
        <taxon>Eukaryota</taxon>
        <taxon>Fungi</taxon>
        <taxon>Dikarya</taxon>
        <taxon>Basidiomycota</taxon>
        <taxon>Agaricomycotina</taxon>
        <taxon>Agaricomycetes</taxon>
        <taxon>Agaricomycetidae</taxon>
        <taxon>Agaricales</taxon>
        <taxon>Marasmiineae</taxon>
        <taxon>Physalacriaceae</taxon>
        <taxon>Armillaria</taxon>
    </lineage>
</organism>
<dbReference type="Proteomes" id="UP000218334">
    <property type="component" value="Unassembled WGS sequence"/>
</dbReference>
<evidence type="ECO:0008006" key="4">
    <source>
        <dbReference type="Google" id="ProtNLM"/>
    </source>
</evidence>
<reference evidence="3" key="1">
    <citation type="journal article" date="2017" name="Nat. Ecol. Evol.">
        <title>Genome expansion and lineage-specific genetic innovations in the forest pathogenic fungi Armillaria.</title>
        <authorList>
            <person name="Sipos G."/>
            <person name="Prasanna A.N."/>
            <person name="Walter M.C."/>
            <person name="O'Connor E."/>
            <person name="Balint B."/>
            <person name="Krizsan K."/>
            <person name="Kiss B."/>
            <person name="Hess J."/>
            <person name="Varga T."/>
            <person name="Slot J."/>
            <person name="Riley R."/>
            <person name="Boka B."/>
            <person name="Rigling D."/>
            <person name="Barry K."/>
            <person name="Lee J."/>
            <person name="Mihaltcheva S."/>
            <person name="LaButti K."/>
            <person name="Lipzen A."/>
            <person name="Waldron R."/>
            <person name="Moloney N.M."/>
            <person name="Sperisen C."/>
            <person name="Kredics L."/>
            <person name="Vagvoelgyi C."/>
            <person name="Patrignani A."/>
            <person name="Fitzpatrick D."/>
            <person name="Nagy I."/>
            <person name="Doyle S."/>
            <person name="Anderson J.B."/>
            <person name="Grigoriev I.V."/>
            <person name="Gueldener U."/>
            <person name="Muensterkoetter M."/>
            <person name="Nagy L.G."/>
        </authorList>
    </citation>
    <scope>NUCLEOTIDE SEQUENCE [LARGE SCALE GENOMIC DNA]</scope>
    <source>
        <strain evidence="3">28-4</strain>
    </source>
</reference>
<proteinExistence type="predicted"/>
<name>A0A2H3BIF5_9AGAR</name>
<dbReference type="EMBL" id="KZ293431">
    <property type="protein sequence ID" value="PBK68724.1"/>
    <property type="molecule type" value="Genomic_DNA"/>
</dbReference>
<keyword evidence="3" id="KW-1185">Reference proteome</keyword>